<dbReference type="Gene3D" id="3.40.50.2000">
    <property type="entry name" value="Glycogen Phosphorylase B"/>
    <property type="match status" value="2"/>
</dbReference>
<evidence type="ECO:0000313" key="2">
    <source>
        <dbReference type="EMBL" id="MBS2099075.1"/>
    </source>
</evidence>
<sequence>MIIAIFSGDIPSSAFIERLIHDLSNKDFQIYLFGKRKKKVNYNNNVKQIFFRQNRVIIVLALISELIKYLLGPFSVQKLKQLHCFARKEGNWAFYYQLLLVINNKPDVFHLQWIKEGHKWLILKDFNVKVAASFRGSHINYSPVADLALADKYRQTFPLYDGFHAVSQRIAQRAQEYNAPIENIKVIYTSVLNSEVTSPAISASDTKFRILSVGRSHWIKGYQYALESIADIVSDYKFVEYCIVGADPRDEELIYNVSNLGLQDFVKLIDTVPHHEMNNYYRSAKLLLLPSLDEGIANVVLEAMSQGLPVVCTDCGGMGEVIVNGENGFLVPIRDSKAITSAFRYFIEMEDKDRLWIAEQGRKTVLQKFSVERQIEEFKQFYTSFLK</sequence>
<dbReference type="InterPro" id="IPR001296">
    <property type="entry name" value="Glyco_trans_1"/>
</dbReference>
<evidence type="ECO:0000313" key="3">
    <source>
        <dbReference type="Proteomes" id="UP000708576"/>
    </source>
</evidence>
<dbReference type="PANTHER" id="PTHR12526">
    <property type="entry name" value="GLYCOSYLTRANSFERASE"/>
    <property type="match status" value="1"/>
</dbReference>
<organism evidence="2 3">
    <name type="scientific">Carboxylicivirga linearis</name>
    <dbReference type="NCBI Taxonomy" id="1628157"/>
    <lineage>
        <taxon>Bacteria</taxon>
        <taxon>Pseudomonadati</taxon>
        <taxon>Bacteroidota</taxon>
        <taxon>Bacteroidia</taxon>
        <taxon>Marinilabiliales</taxon>
        <taxon>Marinilabiliaceae</taxon>
        <taxon>Carboxylicivirga</taxon>
    </lineage>
</organism>
<accession>A0ABS5JVZ2</accession>
<feature type="domain" description="Glycosyl transferase family 1" evidence="1">
    <location>
        <begin position="203"/>
        <end position="363"/>
    </location>
</feature>
<dbReference type="SUPFAM" id="SSF53756">
    <property type="entry name" value="UDP-Glycosyltransferase/glycogen phosphorylase"/>
    <property type="match status" value="1"/>
</dbReference>
<dbReference type="RefSeq" id="WP_212216320.1">
    <property type="nucleotide sequence ID" value="NZ_JAGUCO010000008.1"/>
</dbReference>
<dbReference type="EMBL" id="JAGUCO010000008">
    <property type="protein sequence ID" value="MBS2099075.1"/>
    <property type="molecule type" value="Genomic_DNA"/>
</dbReference>
<evidence type="ECO:0000259" key="1">
    <source>
        <dbReference type="Pfam" id="PF00534"/>
    </source>
</evidence>
<reference evidence="2 3" key="1">
    <citation type="journal article" date="2015" name="Int. J. Syst. Evol. Microbiol.">
        <title>Carboxylicivirga linearis sp. nov., isolated from a sea cucumber culture pond.</title>
        <authorList>
            <person name="Wang F.Q."/>
            <person name="Zhou Y.X."/>
            <person name="Lin X.Z."/>
            <person name="Chen G.J."/>
            <person name="Du Z.J."/>
        </authorList>
    </citation>
    <scope>NUCLEOTIDE SEQUENCE [LARGE SCALE GENOMIC DNA]</scope>
    <source>
        <strain evidence="2 3">FB218</strain>
    </source>
</reference>
<gene>
    <name evidence="2" type="ORF">KEM10_12355</name>
</gene>
<dbReference type="Proteomes" id="UP000708576">
    <property type="component" value="Unassembled WGS sequence"/>
</dbReference>
<protein>
    <submittedName>
        <fullName evidence="2">Glycosyltransferase family 4 protein</fullName>
    </submittedName>
</protein>
<dbReference type="CDD" id="cd03801">
    <property type="entry name" value="GT4_PimA-like"/>
    <property type="match status" value="1"/>
</dbReference>
<proteinExistence type="predicted"/>
<comment type="caution">
    <text evidence="2">The sequence shown here is derived from an EMBL/GenBank/DDBJ whole genome shotgun (WGS) entry which is preliminary data.</text>
</comment>
<name>A0ABS5JVZ2_9BACT</name>
<keyword evidence="3" id="KW-1185">Reference proteome</keyword>
<dbReference type="Pfam" id="PF00534">
    <property type="entry name" value="Glycos_transf_1"/>
    <property type="match status" value="1"/>
</dbReference>